<dbReference type="PROSITE" id="PS00061">
    <property type="entry name" value="ADH_SHORT"/>
    <property type="match status" value="1"/>
</dbReference>
<dbReference type="GO" id="GO:0006694">
    <property type="term" value="P:steroid biosynthetic process"/>
    <property type="evidence" value="ECO:0007669"/>
    <property type="project" value="UniProtKB-KW"/>
</dbReference>
<dbReference type="GO" id="GO:0016491">
    <property type="term" value="F:oxidoreductase activity"/>
    <property type="evidence" value="ECO:0007669"/>
    <property type="project" value="UniProtKB-KW"/>
</dbReference>
<dbReference type="GO" id="GO:0005783">
    <property type="term" value="C:endoplasmic reticulum"/>
    <property type="evidence" value="ECO:0007669"/>
    <property type="project" value="TreeGrafter"/>
</dbReference>
<dbReference type="PRINTS" id="PR00080">
    <property type="entry name" value="SDRFAMILY"/>
</dbReference>
<dbReference type="Proteomes" id="UP000038045">
    <property type="component" value="Unplaced"/>
</dbReference>
<evidence type="ECO:0000256" key="6">
    <source>
        <dbReference type="ARBA" id="ARBA00023002"/>
    </source>
</evidence>
<dbReference type="PIRSF" id="PIRSF000126">
    <property type="entry name" value="11-beta-HSD1"/>
    <property type="match status" value="1"/>
</dbReference>
<sequence>MICSVILDIIAFLAIAYVLLKLLISLKNVIYPYVAPSIDLKKKCGTEWACITGASDGIGREYALQLAEKGFNIILIARTERKLVAVKEEIHLKYPGTEVAIIVYDFTRTKMEDYNAYLLSELRRYDIGIFINNVGMCFEYPEIFHQTKGGLEKINDILLVNVVPVTLLTAYILPQMVARNKGIVINIASFAGYHQMPEWNTYSASKRYVIHLTACLQKEYSNTEIIIQSINPGLVCTKLSKVDTPGIFAPTAEKFVRSAIRTIGRADNTTGYLPHELQAEGSLYIPSFIFDFVVRSHNEKMRKYMKN</sequence>
<accession>A0A0N4Z8F6</accession>
<keyword evidence="4" id="KW-0521">NADP</keyword>
<dbReference type="FunFam" id="3.40.50.720:FF:000137">
    <property type="entry name" value="Hydroxysteroid (17-beta) dehydrogenase 3"/>
    <property type="match status" value="1"/>
</dbReference>
<organism evidence="11 12">
    <name type="scientific">Parastrongyloides trichosuri</name>
    <name type="common">Possum-specific nematode worm</name>
    <dbReference type="NCBI Taxonomy" id="131310"/>
    <lineage>
        <taxon>Eukaryota</taxon>
        <taxon>Metazoa</taxon>
        <taxon>Ecdysozoa</taxon>
        <taxon>Nematoda</taxon>
        <taxon>Chromadorea</taxon>
        <taxon>Rhabditida</taxon>
        <taxon>Tylenchina</taxon>
        <taxon>Panagrolaimomorpha</taxon>
        <taxon>Strongyloidoidea</taxon>
        <taxon>Strongyloididae</taxon>
        <taxon>Parastrongyloides</taxon>
    </lineage>
</organism>
<evidence type="ECO:0000256" key="5">
    <source>
        <dbReference type="ARBA" id="ARBA00022955"/>
    </source>
</evidence>
<evidence type="ECO:0000256" key="7">
    <source>
        <dbReference type="ARBA" id="ARBA00023098"/>
    </source>
</evidence>
<reference evidence="12" key="1">
    <citation type="submission" date="2017-02" db="UniProtKB">
        <authorList>
            <consortium name="WormBaseParasite"/>
        </authorList>
    </citation>
    <scope>IDENTIFICATION</scope>
</reference>
<comment type="similarity">
    <text evidence="9">Belongs to the short-chain dehydrogenases/reductases (SDR) family. 17-beta-HSD 3 subfamily.</text>
</comment>
<keyword evidence="5" id="KW-0752">Steroid biosynthesis</keyword>
<dbReference type="GO" id="GO:0030497">
    <property type="term" value="P:fatty acid elongation"/>
    <property type="evidence" value="ECO:0007669"/>
    <property type="project" value="TreeGrafter"/>
</dbReference>
<keyword evidence="3" id="KW-0276">Fatty acid metabolism</keyword>
<evidence type="ECO:0000313" key="11">
    <source>
        <dbReference type="Proteomes" id="UP000038045"/>
    </source>
</evidence>
<keyword evidence="6" id="KW-0560">Oxidoreductase</keyword>
<dbReference type="STRING" id="131310.A0A0N4Z8F6"/>
<evidence type="ECO:0000256" key="10">
    <source>
        <dbReference type="SAM" id="Phobius"/>
    </source>
</evidence>
<protein>
    <submittedName>
        <fullName evidence="12">Estradiol 17-beta-dehydrogenase 12</fullName>
    </submittedName>
</protein>
<evidence type="ECO:0000256" key="4">
    <source>
        <dbReference type="ARBA" id="ARBA00022857"/>
    </source>
</evidence>
<dbReference type="AlphaFoldDB" id="A0A0N4Z8F6"/>
<dbReference type="PANTHER" id="PTHR43086">
    <property type="entry name" value="VERY-LONG-CHAIN 3-OXOOACYL-COA REDUCTASE"/>
    <property type="match status" value="1"/>
</dbReference>
<dbReference type="Gene3D" id="3.40.50.720">
    <property type="entry name" value="NAD(P)-binding Rossmann-like Domain"/>
    <property type="match status" value="1"/>
</dbReference>
<feature type="transmembrane region" description="Helical" evidence="10">
    <location>
        <begin position="6"/>
        <end position="24"/>
    </location>
</feature>
<keyword evidence="10" id="KW-1133">Transmembrane helix</keyword>
<dbReference type="InterPro" id="IPR002347">
    <property type="entry name" value="SDR_fam"/>
</dbReference>
<dbReference type="WBParaSite" id="PTRK_0000355600.1">
    <property type="protein sequence ID" value="PTRK_0000355600.1"/>
    <property type="gene ID" value="PTRK_0000355600"/>
</dbReference>
<dbReference type="PRINTS" id="PR00081">
    <property type="entry name" value="GDHRDH"/>
</dbReference>
<comment type="pathway">
    <text evidence="1">Lipid metabolism; fatty acid biosynthesis.</text>
</comment>
<evidence type="ECO:0000256" key="3">
    <source>
        <dbReference type="ARBA" id="ARBA00022832"/>
    </source>
</evidence>
<dbReference type="PANTHER" id="PTHR43086:SF2">
    <property type="entry name" value="HYDROXYSTEROID DEHYDROGENASE-LIKE PROTEIN 1"/>
    <property type="match status" value="1"/>
</dbReference>
<keyword evidence="10" id="KW-0812">Transmembrane</keyword>
<keyword evidence="8" id="KW-0275">Fatty acid biosynthesis</keyword>
<dbReference type="Pfam" id="PF00106">
    <property type="entry name" value="adh_short"/>
    <property type="match status" value="1"/>
</dbReference>
<keyword evidence="2" id="KW-0444">Lipid biosynthesis</keyword>
<evidence type="ECO:0000256" key="1">
    <source>
        <dbReference type="ARBA" id="ARBA00005194"/>
    </source>
</evidence>
<proteinExistence type="inferred from homology"/>
<keyword evidence="10" id="KW-0472">Membrane</keyword>
<name>A0A0N4Z8F6_PARTI</name>
<dbReference type="InterPro" id="IPR036291">
    <property type="entry name" value="NAD(P)-bd_dom_sf"/>
</dbReference>
<evidence type="ECO:0000256" key="8">
    <source>
        <dbReference type="ARBA" id="ARBA00023160"/>
    </source>
</evidence>
<dbReference type="CDD" id="cd05356">
    <property type="entry name" value="17beta-HSD1_like_SDR_c"/>
    <property type="match status" value="1"/>
</dbReference>
<evidence type="ECO:0000313" key="12">
    <source>
        <dbReference type="WBParaSite" id="PTRK_0000355600.1"/>
    </source>
</evidence>
<dbReference type="InterPro" id="IPR020904">
    <property type="entry name" value="Sc_DH/Rdtase_CS"/>
</dbReference>
<dbReference type="SUPFAM" id="SSF51735">
    <property type="entry name" value="NAD(P)-binding Rossmann-fold domains"/>
    <property type="match status" value="1"/>
</dbReference>
<keyword evidence="11" id="KW-1185">Reference proteome</keyword>
<evidence type="ECO:0000256" key="9">
    <source>
        <dbReference type="ARBA" id="ARBA00038261"/>
    </source>
</evidence>
<evidence type="ECO:0000256" key="2">
    <source>
        <dbReference type="ARBA" id="ARBA00022516"/>
    </source>
</evidence>
<keyword evidence="7" id="KW-0443">Lipid metabolism</keyword>